<dbReference type="STRING" id="1515612.SKP52_11840"/>
<evidence type="ECO:0000256" key="3">
    <source>
        <dbReference type="ARBA" id="ARBA00022723"/>
    </source>
</evidence>
<evidence type="ECO:0000313" key="8">
    <source>
        <dbReference type="EMBL" id="AJA09264.1"/>
    </source>
</evidence>
<proteinExistence type="inferred from homology"/>
<evidence type="ECO:0000256" key="4">
    <source>
        <dbReference type="ARBA" id="ARBA00023004"/>
    </source>
</evidence>
<evidence type="ECO:0000313" key="9">
    <source>
        <dbReference type="Proteomes" id="UP000030907"/>
    </source>
</evidence>
<dbReference type="InterPro" id="IPR036010">
    <property type="entry name" value="2Fe-2S_ferredoxin-like_sf"/>
</dbReference>
<dbReference type="GO" id="GO:0009055">
    <property type="term" value="F:electron transfer activity"/>
    <property type="evidence" value="ECO:0007669"/>
    <property type="project" value="TreeGrafter"/>
</dbReference>
<dbReference type="CDD" id="cd00207">
    <property type="entry name" value="fer2"/>
    <property type="match status" value="1"/>
</dbReference>
<dbReference type="PROSITE" id="PS51085">
    <property type="entry name" value="2FE2S_FER_2"/>
    <property type="match status" value="1"/>
</dbReference>
<evidence type="ECO:0000256" key="5">
    <source>
        <dbReference type="ARBA" id="ARBA00023014"/>
    </source>
</evidence>
<dbReference type="GO" id="GO:0051537">
    <property type="term" value="F:2 iron, 2 sulfur cluster binding"/>
    <property type="evidence" value="ECO:0007669"/>
    <property type="project" value="UniProtKB-KW"/>
</dbReference>
<dbReference type="Pfam" id="PF00111">
    <property type="entry name" value="Fer2"/>
    <property type="match status" value="1"/>
</dbReference>
<dbReference type="SUPFAM" id="SSF54292">
    <property type="entry name" value="2Fe-2S ferredoxin-like"/>
    <property type="match status" value="1"/>
</dbReference>
<dbReference type="RefSeq" id="WP_039574914.1">
    <property type="nucleotide sequence ID" value="NZ_CP009122.1"/>
</dbReference>
<dbReference type="GO" id="GO:0046872">
    <property type="term" value="F:metal ion binding"/>
    <property type="evidence" value="ECO:0007669"/>
    <property type="project" value="UniProtKB-KW"/>
</dbReference>
<protein>
    <submittedName>
        <fullName evidence="8">Ferredoxin</fullName>
    </submittedName>
</protein>
<dbReference type="AlphaFoldDB" id="A0A0A7PH22"/>
<keyword evidence="4" id="KW-0408">Iron</keyword>
<dbReference type="InterPro" id="IPR001055">
    <property type="entry name" value="Adrenodoxin-like"/>
</dbReference>
<keyword evidence="2" id="KW-0001">2Fe-2S</keyword>
<evidence type="ECO:0000256" key="1">
    <source>
        <dbReference type="ARBA" id="ARBA00010914"/>
    </source>
</evidence>
<feature type="domain" description="2Fe-2S ferredoxin-type" evidence="7">
    <location>
        <begin position="2"/>
        <end position="105"/>
    </location>
</feature>
<dbReference type="GO" id="GO:0140647">
    <property type="term" value="P:P450-containing electron transport chain"/>
    <property type="evidence" value="ECO:0007669"/>
    <property type="project" value="InterPro"/>
</dbReference>
<evidence type="ECO:0000256" key="6">
    <source>
        <dbReference type="ARBA" id="ARBA00034078"/>
    </source>
</evidence>
<dbReference type="Gene3D" id="3.10.20.30">
    <property type="match status" value="1"/>
</dbReference>
<reference evidence="8 9" key="1">
    <citation type="journal article" date="2015" name="Int. J. Syst. Evol. Microbiol.">
        <title>Description of Sphingopyxis fribergensis sp. nov. - a soil bacterium with the ability to degrade styrene and phenylacetic acid.</title>
        <authorList>
            <person name="Oelschlagel M."/>
            <person name="Ruckert C."/>
            <person name="Kalinowski J."/>
            <person name="Schmidt G."/>
            <person name="Schlomann M."/>
            <person name="Tischler D."/>
        </authorList>
    </citation>
    <scope>NUCLEOTIDE SEQUENCE [LARGE SCALE GENOMIC DNA]</scope>
    <source>
        <strain evidence="8 9">Kp5.2</strain>
    </source>
</reference>
<evidence type="ECO:0000259" key="7">
    <source>
        <dbReference type="PROSITE" id="PS51085"/>
    </source>
</evidence>
<keyword evidence="9" id="KW-1185">Reference proteome</keyword>
<keyword evidence="3" id="KW-0479">Metal-binding</keyword>
<sequence length="105" mass="11204">MAKLIVVTRDGTEHEIEGDTSLTVMENIRDAGFDELLALCGGCCSCATCHVHVEAGDKGAMPAMSEDENDLLDSTTDRDDASRLSCQIPFSDALDGLKVRIAAED</sequence>
<organism evidence="8 9">
    <name type="scientific">Sphingopyxis fribergensis</name>
    <dbReference type="NCBI Taxonomy" id="1515612"/>
    <lineage>
        <taxon>Bacteria</taxon>
        <taxon>Pseudomonadati</taxon>
        <taxon>Pseudomonadota</taxon>
        <taxon>Alphaproteobacteria</taxon>
        <taxon>Sphingomonadales</taxon>
        <taxon>Sphingomonadaceae</taxon>
        <taxon>Sphingopyxis</taxon>
    </lineage>
</organism>
<dbReference type="EMBL" id="CP009122">
    <property type="protein sequence ID" value="AJA09264.1"/>
    <property type="molecule type" value="Genomic_DNA"/>
</dbReference>
<accession>A0A0A7PH22</accession>
<dbReference type="HOGENOM" id="CLU_082632_5_1_5"/>
<dbReference type="Proteomes" id="UP000030907">
    <property type="component" value="Chromosome"/>
</dbReference>
<dbReference type="PANTHER" id="PTHR23426:SF65">
    <property type="entry name" value="FERREDOXIN-2, MITOCHONDRIAL"/>
    <property type="match status" value="1"/>
</dbReference>
<evidence type="ECO:0000256" key="2">
    <source>
        <dbReference type="ARBA" id="ARBA00022714"/>
    </source>
</evidence>
<gene>
    <name evidence="8" type="ORF">SKP52_11840</name>
</gene>
<dbReference type="InterPro" id="IPR001041">
    <property type="entry name" value="2Fe-2S_ferredoxin-type"/>
</dbReference>
<comment type="cofactor">
    <cofactor evidence="6">
        <name>[2Fe-2S] cluster</name>
        <dbReference type="ChEBI" id="CHEBI:190135"/>
    </cofactor>
</comment>
<name>A0A0A7PH22_9SPHN</name>
<dbReference type="KEGG" id="sphk:SKP52_11840"/>
<dbReference type="PANTHER" id="PTHR23426">
    <property type="entry name" value="FERREDOXIN/ADRENODOXIN"/>
    <property type="match status" value="1"/>
</dbReference>
<comment type="similarity">
    <text evidence="1">Belongs to the adrenodoxin/putidaredoxin family.</text>
</comment>
<dbReference type="PRINTS" id="PR00355">
    <property type="entry name" value="ADRENODOXIN"/>
</dbReference>
<keyword evidence="5" id="KW-0411">Iron-sulfur</keyword>
<dbReference type="OrthoDB" id="9799640at2"/>
<dbReference type="InterPro" id="IPR012675">
    <property type="entry name" value="Beta-grasp_dom_sf"/>
</dbReference>